<accession>A0ACC1NMH0</accession>
<sequence>MKKGKIHCSHQDDSCPTANHHISRDQQWDPLSGVLSRVANHTVIGPSRQLYTFKNLHSAHGLAERILIILVRNFACGTYNCRASLTELPRLITPEAALGLETTTAITVIGCFPHVLINQYIKETGCRFNMFVDPTCKLYQDLGMKRMLKTGDRPAYVQGKASGSMALKGVGHFLKRVPSELAKDLSD</sequence>
<reference evidence="1" key="1">
    <citation type="submission" date="2022-10" db="EMBL/GenBank/DDBJ databases">
        <title>Genome Sequence of Xylaria curta.</title>
        <authorList>
            <person name="Buettner E."/>
        </authorList>
    </citation>
    <scope>NUCLEOTIDE SEQUENCE</scope>
    <source>
        <strain evidence="1">Babe10</strain>
    </source>
</reference>
<protein>
    <submittedName>
        <fullName evidence="1">Uncharacterized protein</fullName>
    </submittedName>
</protein>
<comment type="caution">
    <text evidence="1">The sequence shown here is derived from an EMBL/GenBank/DDBJ whole genome shotgun (WGS) entry which is preliminary data.</text>
</comment>
<evidence type="ECO:0000313" key="1">
    <source>
        <dbReference type="EMBL" id="KAJ2979791.1"/>
    </source>
</evidence>
<evidence type="ECO:0000313" key="2">
    <source>
        <dbReference type="Proteomes" id="UP001143856"/>
    </source>
</evidence>
<organism evidence="1 2">
    <name type="scientific">Xylaria curta</name>
    <dbReference type="NCBI Taxonomy" id="42375"/>
    <lineage>
        <taxon>Eukaryota</taxon>
        <taxon>Fungi</taxon>
        <taxon>Dikarya</taxon>
        <taxon>Ascomycota</taxon>
        <taxon>Pezizomycotina</taxon>
        <taxon>Sordariomycetes</taxon>
        <taxon>Xylariomycetidae</taxon>
        <taxon>Xylariales</taxon>
        <taxon>Xylariaceae</taxon>
        <taxon>Xylaria</taxon>
    </lineage>
</organism>
<name>A0ACC1NMH0_9PEZI</name>
<keyword evidence="2" id="KW-1185">Reference proteome</keyword>
<proteinExistence type="predicted"/>
<dbReference type="EMBL" id="JAPDGR010001766">
    <property type="protein sequence ID" value="KAJ2979791.1"/>
    <property type="molecule type" value="Genomic_DNA"/>
</dbReference>
<dbReference type="Proteomes" id="UP001143856">
    <property type="component" value="Unassembled WGS sequence"/>
</dbReference>
<gene>
    <name evidence="1" type="ORF">NUW58_g7112</name>
</gene>